<name>A0A917VKL2_9NOCA</name>
<evidence type="ECO:0000313" key="3">
    <source>
        <dbReference type="EMBL" id="GGK90793.1"/>
    </source>
</evidence>
<evidence type="ECO:0000313" key="4">
    <source>
        <dbReference type="Proteomes" id="UP000638263"/>
    </source>
</evidence>
<protein>
    <submittedName>
        <fullName evidence="3">Uncharacterized protein</fullName>
    </submittedName>
</protein>
<proteinExistence type="predicted"/>
<dbReference type="EMBL" id="BMMH01000001">
    <property type="protein sequence ID" value="GGK90793.1"/>
    <property type="molecule type" value="Genomic_DNA"/>
</dbReference>
<sequence length="103" mass="10123">MTHPTAHPDKNRSAPPVSAAGKEAADPAIGPRPASSDMPDADADAGTRIAGVERGSALLAVATCILFVICVTAISHSAALAAVAAACITIGVALVLAILRPAC</sequence>
<keyword evidence="4" id="KW-1185">Reference proteome</keyword>
<feature type="compositionally biased region" description="Basic and acidic residues" evidence="1">
    <location>
        <begin position="1"/>
        <end position="12"/>
    </location>
</feature>
<evidence type="ECO:0000256" key="1">
    <source>
        <dbReference type="SAM" id="MobiDB-lite"/>
    </source>
</evidence>
<reference evidence="3" key="1">
    <citation type="journal article" date="2014" name="Int. J. Syst. Evol. Microbiol.">
        <title>Complete genome sequence of Corynebacterium casei LMG S-19264T (=DSM 44701T), isolated from a smear-ripened cheese.</title>
        <authorList>
            <consortium name="US DOE Joint Genome Institute (JGI-PGF)"/>
            <person name="Walter F."/>
            <person name="Albersmeier A."/>
            <person name="Kalinowski J."/>
            <person name="Ruckert C."/>
        </authorList>
    </citation>
    <scope>NUCLEOTIDE SEQUENCE</scope>
    <source>
        <strain evidence="3">CGMCC 4.3508</strain>
    </source>
</reference>
<organism evidence="3 4">
    <name type="scientific">Nocardia jinanensis</name>
    <dbReference type="NCBI Taxonomy" id="382504"/>
    <lineage>
        <taxon>Bacteria</taxon>
        <taxon>Bacillati</taxon>
        <taxon>Actinomycetota</taxon>
        <taxon>Actinomycetes</taxon>
        <taxon>Mycobacteriales</taxon>
        <taxon>Nocardiaceae</taxon>
        <taxon>Nocardia</taxon>
    </lineage>
</organism>
<keyword evidence="2" id="KW-0812">Transmembrane</keyword>
<feature type="transmembrane region" description="Helical" evidence="2">
    <location>
        <begin position="57"/>
        <end position="74"/>
    </location>
</feature>
<gene>
    <name evidence="3" type="ORF">GCM10011588_01350</name>
</gene>
<feature type="region of interest" description="Disordered" evidence="1">
    <location>
        <begin position="1"/>
        <end position="44"/>
    </location>
</feature>
<feature type="transmembrane region" description="Helical" evidence="2">
    <location>
        <begin position="80"/>
        <end position="99"/>
    </location>
</feature>
<keyword evidence="2" id="KW-0472">Membrane</keyword>
<reference evidence="3" key="2">
    <citation type="submission" date="2020-09" db="EMBL/GenBank/DDBJ databases">
        <authorList>
            <person name="Sun Q."/>
            <person name="Zhou Y."/>
        </authorList>
    </citation>
    <scope>NUCLEOTIDE SEQUENCE</scope>
    <source>
        <strain evidence="3">CGMCC 4.3508</strain>
    </source>
</reference>
<keyword evidence="2" id="KW-1133">Transmembrane helix</keyword>
<dbReference type="Proteomes" id="UP000638263">
    <property type="component" value="Unassembled WGS sequence"/>
</dbReference>
<dbReference type="AlphaFoldDB" id="A0A917VKL2"/>
<accession>A0A917VKL2</accession>
<comment type="caution">
    <text evidence="3">The sequence shown here is derived from an EMBL/GenBank/DDBJ whole genome shotgun (WGS) entry which is preliminary data.</text>
</comment>
<evidence type="ECO:0000256" key="2">
    <source>
        <dbReference type="SAM" id="Phobius"/>
    </source>
</evidence>